<proteinExistence type="predicted"/>
<dbReference type="EMBL" id="CAACVS010000203">
    <property type="protein sequence ID" value="VEU39057.1"/>
    <property type="molecule type" value="Genomic_DNA"/>
</dbReference>
<evidence type="ECO:0000313" key="3">
    <source>
        <dbReference type="Proteomes" id="UP000291116"/>
    </source>
</evidence>
<protein>
    <submittedName>
        <fullName evidence="2">Uncharacterized protein</fullName>
    </submittedName>
</protein>
<evidence type="ECO:0000256" key="1">
    <source>
        <dbReference type="SAM" id="MobiDB-lite"/>
    </source>
</evidence>
<evidence type="ECO:0000313" key="2">
    <source>
        <dbReference type="EMBL" id="VEU39057.1"/>
    </source>
</evidence>
<feature type="region of interest" description="Disordered" evidence="1">
    <location>
        <begin position="1"/>
        <end position="27"/>
    </location>
</feature>
<name>A0A448ZAG2_9STRA</name>
<dbReference type="AlphaFoldDB" id="A0A448ZAG2"/>
<sequence length="66" mass="7572">MHPRVRGTEAGGGCCGDDSDPGRWPRRTEGMPVWASYVVVLEYGMMLEVKLNYMKEKEVLIFLFFD</sequence>
<organism evidence="2 3">
    <name type="scientific">Pseudo-nitzschia multistriata</name>
    <dbReference type="NCBI Taxonomy" id="183589"/>
    <lineage>
        <taxon>Eukaryota</taxon>
        <taxon>Sar</taxon>
        <taxon>Stramenopiles</taxon>
        <taxon>Ochrophyta</taxon>
        <taxon>Bacillariophyta</taxon>
        <taxon>Bacillariophyceae</taxon>
        <taxon>Bacillariophycidae</taxon>
        <taxon>Bacillariales</taxon>
        <taxon>Bacillariaceae</taxon>
        <taxon>Pseudo-nitzschia</taxon>
    </lineage>
</organism>
<gene>
    <name evidence="2" type="ORF">PSNMU_V1.4_AUG-EV-PASAV3_0059030</name>
</gene>
<dbReference type="Proteomes" id="UP000291116">
    <property type="component" value="Unassembled WGS sequence"/>
</dbReference>
<reference evidence="2 3" key="1">
    <citation type="submission" date="2019-01" db="EMBL/GenBank/DDBJ databases">
        <authorList>
            <person name="Ferrante I. M."/>
        </authorList>
    </citation>
    <scope>NUCLEOTIDE SEQUENCE [LARGE SCALE GENOMIC DNA]</scope>
    <source>
        <strain evidence="2 3">B856</strain>
    </source>
</reference>
<accession>A0A448ZAG2</accession>
<keyword evidence="3" id="KW-1185">Reference proteome</keyword>